<reference evidence="14 15" key="1">
    <citation type="journal article" date="2024" name="Plant J.">
        <title>Genome sequences and population genomics reveal climatic adaptation and genomic divergence between two closely related sweetgum species.</title>
        <authorList>
            <person name="Xu W.Q."/>
            <person name="Ren C.Q."/>
            <person name="Zhang X.Y."/>
            <person name="Comes H.P."/>
            <person name="Liu X.H."/>
            <person name="Li Y.G."/>
            <person name="Kettle C.J."/>
            <person name="Jalonen R."/>
            <person name="Gaisberger H."/>
            <person name="Ma Y.Z."/>
            <person name="Qiu Y.X."/>
        </authorList>
    </citation>
    <scope>NUCLEOTIDE SEQUENCE [LARGE SCALE GENOMIC DNA]</scope>
    <source>
        <strain evidence="14">Hangzhou</strain>
    </source>
</reference>
<evidence type="ECO:0000259" key="13">
    <source>
        <dbReference type="PROSITE" id="PS51005"/>
    </source>
</evidence>
<dbReference type="GO" id="GO:0000976">
    <property type="term" value="F:transcription cis-regulatory region binding"/>
    <property type="evidence" value="ECO:0007669"/>
    <property type="project" value="UniProtKB-ARBA"/>
</dbReference>
<evidence type="ECO:0000256" key="9">
    <source>
        <dbReference type="ARBA" id="ARBA00023163"/>
    </source>
</evidence>
<evidence type="ECO:0000313" key="15">
    <source>
        <dbReference type="Proteomes" id="UP001415857"/>
    </source>
</evidence>
<name>A0AAP0S8L3_LIQFO</name>
<dbReference type="SUPFAM" id="SSF101941">
    <property type="entry name" value="NAC domain"/>
    <property type="match status" value="1"/>
</dbReference>
<keyword evidence="10" id="KW-0539">Nucleus</keyword>
<evidence type="ECO:0000256" key="6">
    <source>
        <dbReference type="ARBA" id="ARBA00023125"/>
    </source>
</evidence>
<keyword evidence="8" id="KW-0010">Activator</keyword>
<keyword evidence="3 12" id="KW-0812">Transmembrane</keyword>
<gene>
    <name evidence="14" type="ORF">L1049_020950</name>
</gene>
<dbReference type="PANTHER" id="PTHR31744:SF216">
    <property type="entry name" value="NAC TRANSCRIPTION FACTOR"/>
    <property type="match status" value="1"/>
</dbReference>
<feature type="region of interest" description="Disordered" evidence="11">
    <location>
        <begin position="162"/>
        <end position="221"/>
    </location>
</feature>
<evidence type="ECO:0000256" key="5">
    <source>
        <dbReference type="ARBA" id="ARBA00023015"/>
    </source>
</evidence>
<dbReference type="InterPro" id="IPR003441">
    <property type="entry name" value="NAC-dom"/>
</dbReference>
<dbReference type="PANTHER" id="PTHR31744">
    <property type="entry name" value="PROTEIN CUP-SHAPED COTYLEDON 2-RELATED"/>
    <property type="match status" value="1"/>
</dbReference>
<evidence type="ECO:0000256" key="7">
    <source>
        <dbReference type="ARBA" id="ARBA00023136"/>
    </source>
</evidence>
<keyword evidence="7 12" id="KW-0472">Membrane</keyword>
<keyword evidence="4 12" id="KW-1133">Transmembrane helix</keyword>
<evidence type="ECO:0000256" key="8">
    <source>
        <dbReference type="ARBA" id="ARBA00023159"/>
    </source>
</evidence>
<proteinExistence type="predicted"/>
<dbReference type="GO" id="GO:0016020">
    <property type="term" value="C:membrane"/>
    <property type="evidence" value="ECO:0007669"/>
    <property type="project" value="UniProtKB-SubCell"/>
</dbReference>
<organism evidence="14 15">
    <name type="scientific">Liquidambar formosana</name>
    <name type="common">Formosan gum</name>
    <dbReference type="NCBI Taxonomy" id="63359"/>
    <lineage>
        <taxon>Eukaryota</taxon>
        <taxon>Viridiplantae</taxon>
        <taxon>Streptophyta</taxon>
        <taxon>Embryophyta</taxon>
        <taxon>Tracheophyta</taxon>
        <taxon>Spermatophyta</taxon>
        <taxon>Magnoliopsida</taxon>
        <taxon>eudicotyledons</taxon>
        <taxon>Gunneridae</taxon>
        <taxon>Pentapetalae</taxon>
        <taxon>Saxifragales</taxon>
        <taxon>Altingiaceae</taxon>
        <taxon>Liquidambar</taxon>
    </lineage>
</organism>
<evidence type="ECO:0000256" key="12">
    <source>
        <dbReference type="SAM" id="Phobius"/>
    </source>
</evidence>
<evidence type="ECO:0000256" key="1">
    <source>
        <dbReference type="ARBA" id="ARBA00004123"/>
    </source>
</evidence>
<dbReference type="AlphaFoldDB" id="A0AAP0S8L3"/>
<protein>
    <recommendedName>
        <fullName evidence="13">NAC domain-containing protein</fullName>
    </recommendedName>
</protein>
<comment type="subcellular location">
    <subcellularLocation>
        <location evidence="2">Membrane</location>
        <topology evidence="2">Single-pass membrane protein</topology>
    </subcellularLocation>
    <subcellularLocation>
        <location evidence="1">Nucleus</location>
    </subcellularLocation>
</comment>
<accession>A0AAP0S8L3</accession>
<dbReference type="InterPro" id="IPR036093">
    <property type="entry name" value="NAC_dom_sf"/>
</dbReference>
<keyword evidence="9" id="KW-0804">Transcription</keyword>
<sequence length="632" mass="71198">MAVITLKSLPLGYRFRPTDKELIDFYLRRKINGHEEDVRVIREIDICKREPWELPDLSALETNDKEWFFFCPRDHKYPTGLRLNRATDQGYWKATGKDREIKNRSSIIGMKKTLVFYRGRAPKGKRTNWVMHEYRTTLEELDGTHPGQGAFVLCRLFKKQDESIEGSPSDGGEPTVSSPTTPISPSECSQSEQAQVTPVSGQQAEMQPTNYESCQDEDFEKTTPDTLIPAECHSNSYNANYANDQGALVTAPEGDPQLEEYMDADFFCNPRLEPKDCKIFSPLHSQMRAELGSYMHHPVHNDFGDGHSGSQLQYGTNEQEENFISEFLNSIINNSDEDYCGDPACQKNLAVESETLEGVTPVSLNLVSIKDSGSCSESDQEVVQAQLNPELVTYDGWGQSLPWEPQARFDSLQMETTPGHYRTLIADNSNDEGRRTSSFIQIRSPGRNTLSAGISGDQFDNLSLKESSSHTNAVRSNDIIGRTGIRIRDRPPHNQPGTQNVITQGTALRRMRLQTKLEVGPFVSCKMREEEDEAKSTVTEEGEAAENHTTVDEPLKNFLPESDEEVTMNMKPKLRSRSNIPKGSEEKVPSMLLKAIQARHSVLSSVYMRRVVVIMVIILFIFFVGICICLKS</sequence>
<evidence type="ECO:0000313" key="14">
    <source>
        <dbReference type="EMBL" id="KAK9292968.1"/>
    </source>
</evidence>
<dbReference type="FunFam" id="2.170.150.80:FF:000002">
    <property type="entry name" value="Nac domain-containing protein 86"/>
    <property type="match status" value="1"/>
</dbReference>
<dbReference type="Gene3D" id="2.170.150.80">
    <property type="entry name" value="NAC domain"/>
    <property type="match status" value="1"/>
</dbReference>
<dbReference type="GO" id="GO:0005634">
    <property type="term" value="C:nucleus"/>
    <property type="evidence" value="ECO:0007669"/>
    <property type="project" value="UniProtKB-SubCell"/>
</dbReference>
<evidence type="ECO:0000256" key="11">
    <source>
        <dbReference type="SAM" id="MobiDB-lite"/>
    </source>
</evidence>
<feature type="transmembrane region" description="Helical" evidence="12">
    <location>
        <begin position="607"/>
        <end position="630"/>
    </location>
</feature>
<feature type="compositionally biased region" description="Low complexity" evidence="11">
    <location>
        <begin position="174"/>
        <end position="186"/>
    </location>
</feature>
<keyword evidence="15" id="KW-1185">Reference proteome</keyword>
<dbReference type="Proteomes" id="UP001415857">
    <property type="component" value="Unassembled WGS sequence"/>
</dbReference>
<dbReference type="Pfam" id="PF02365">
    <property type="entry name" value="NAM"/>
    <property type="match status" value="1"/>
</dbReference>
<feature type="domain" description="NAC" evidence="13">
    <location>
        <begin position="9"/>
        <end position="159"/>
    </location>
</feature>
<evidence type="ECO:0000256" key="10">
    <source>
        <dbReference type="ARBA" id="ARBA00023242"/>
    </source>
</evidence>
<dbReference type="PROSITE" id="PS51005">
    <property type="entry name" value="NAC"/>
    <property type="match status" value="1"/>
</dbReference>
<dbReference type="EMBL" id="JBBPBK010000001">
    <property type="protein sequence ID" value="KAK9292968.1"/>
    <property type="molecule type" value="Genomic_DNA"/>
</dbReference>
<comment type="caution">
    <text evidence="14">The sequence shown here is derived from an EMBL/GenBank/DDBJ whole genome shotgun (WGS) entry which is preliminary data.</text>
</comment>
<keyword evidence="6" id="KW-0238">DNA-binding</keyword>
<dbReference type="GO" id="GO:0006355">
    <property type="term" value="P:regulation of DNA-templated transcription"/>
    <property type="evidence" value="ECO:0007669"/>
    <property type="project" value="InterPro"/>
</dbReference>
<keyword evidence="5" id="KW-0805">Transcription regulation</keyword>
<evidence type="ECO:0000256" key="2">
    <source>
        <dbReference type="ARBA" id="ARBA00004167"/>
    </source>
</evidence>
<feature type="region of interest" description="Disordered" evidence="11">
    <location>
        <begin position="468"/>
        <end position="500"/>
    </location>
</feature>
<feature type="compositionally biased region" description="Polar residues" evidence="11">
    <location>
        <begin position="187"/>
        <end position="213"/>
    </location>
</feature>
<evidence type="ECO:0000256" key="4">
    <source>
        <dbReference type="ARBA" id="ARBA00022989"/>
    </source>
</evidence>
<evidence type="ECO:0000256" key="3">
    <source>
        <dbReference type="ARBA" id="ARBA00022692"/>
    </source>
</evidence>